<comment type="caution">
    <text evidence="1">The sequence shown here is derived from an EMBL/GenBank/DDBJ whole genome shotgun (WGS) entry which is preliminary data.</text>
</comment>
<accession>A0ACB8C7T9</accession>
<reference evidence="1" key="1">
    <citation type="submission" date="2020-05" db="EMBL/GenBank/DDBJ databases">
        <title>Large-scale comparative analyses of tick genomes elucidate their genetic diversity and vector capacities.</title>
        <authorList>
            <person name="Jia N."/>
            <person name="Wang J."/>
            <person name="Shi W."/>
            <person name="Du L."/>
            <person name="Sun Y."/>
            <person name="Zhan W."/>
            <person name="Jiang J."/>
            <person name="Wang Q."/>
            <person name="Zhang B."/>
            <person name="Ji P."/>
            <person name="Sakyi L.B."/>
            <person name="Cui X."/>
            <person name="Yuan T."/>
            <person name="Jiang B."/>
            <person name="Yang W."/>
            <person name="Lam T.T.-Y."/>
            <person name="Chang Q."/>
            <person name="Ding S."/>
            <person name="Wang X."/>
            <person name="Zhu J."/>
            <person name="Ruan X."/>
            <person name="Zhao L."/>
            <person name="Wei J."/>
            <person name="Que T."/>
            <person name="Du C."/>
            <person name="Cheng J."/>
            <person name="Dai P."/>
            <person name="Han X."/>
            <person name="Huang E."/>
            <person name="Gao Y."/>
            <person name="Liu J."/>
            <person name="Shao H."/>
            <person name="Ye R."/>
            <person name="Li L."/>
            <person name="Wei W."/>
            <person name="Wang X."/>
            <person name="Wang C."/>
            <person name="Yang T."/>
            <person name="Huo Q."/>
            <person name="Li W."/>
            <person name="Guo W."/>
            <person name="Chen H."/>
            <person name="Zhou L."/>
            <person name="Ni X."/>
            <person name="Tian J."/>
            <person name="Zhou Y."/>
            <person name="Sheng Y."/>
            <person name="Liu T."/>
            <person name="Pan Y."/>
            <person name="Xia L."/>
            <person name="Li J."/>
            <person name="Zhao F."/>
            <person name="Cao W."/>
        </authorList>
    </citation>
    <scope>NUCLEOTIDE SEQUENCE</scope>
    <source>
        <strain evidence="1">Dsil-2018</strain>
    </source>
</reference>
<organism evidence="1 2">
    <name type="scientific">Dermacentor silvarum</name>
    <name type="common">Tick</name>
    <dbReference type="NCBI Taxonomy" id="543639"/>
    <lineage>
        <taxon>Eukaryota</taxon>
        <taxon>Metazoa</taxon>
        <taxon>Ecdysozoa</taxon>
        <taxon>Arthropoda</taxon>
        <taxon>Chelicerata</taxon>
        <taxon>Arachnida</taxon>
        <taxon>Acari</taxon>
        <taxon>Parasitiformes</taxon>
        <taxon>Ixodida</taxon>
        <taxon>Ixodoidea</taxon>
        <taxon>Ixodidae</taxon>
        <taxon>Rhipicephalinae</taxon>
        <taxon>Dermacentor</taxon>
    </lineage>
</organism>
<dbReference type="Proteomes" id="UP000821865">
    <property type="component" value="Chromosome 8"/>
</dbReference>
<evidence type="ECO:0000313" key="1">
    <source>
        <dbReference type="EMBL" id="KAH7936905.1"/>
    </source>
</evidence>
<sequence length="275" mass="31901">MGYFADTLQEGEKKGIMGNIPLVTENQTIVEKIAIAFKSCLDQVDFNLLQRDVLLHPGSEENKPVIDTYKTLMEKAMEFVRPNISKEEVASISETLLEFEGQLANFPLLKLLNREFSMADITLNETEYLDFYAMSYYSKLTEFLHQVKPDVLFNYAGFRMVISLGEYASKEIRNALSEVEYIVEKLTESFSKIVQSSDWMDDHTKKIALEKLIKMKSKIGYPLRLTSTDYIDELYNRVPPVTLQNSFLYIWDKILESNYINNLKQLHENHDEDAE</sequence>
<name>A0ACB8C7T9_DERSI</name>
<keyword evidence="2" id="KW-1185">Reference proteome</keyword>
<gene>
    <name evidence="1" type="ORF">HPB49_006280</name>
</gene>
<protein>
    <submittedName>
        <fullName evidence="1">Uncharacterized protein</fullName>
    </submittedName>
</protein>
<evidence type="ECO:0000313" key="2">
    <source>
        <dbReference type="Proteomes" id="UP000821865"/>
    </source>
</evidence>
<proteinExistence type="predicted"/>
<dbReference type="EMBL" id="CM023477">
    <property type="protein sequence ID" value="KAH7936905.1"/>
    <property type="molecule type" value="Genomic_DNA"/>
</dbReference>